<name>A0A1J3K2T4_NOCCA</name>
<sequence>MIITPIVNNNKEEKTHKLSRKRRRSAASPDLLPSRWIGASCPRREGPTLSLPLFLLPLSVSLHFLCLQVRVSVSPVTGSRSGRWPPGEEIGVGVACGLGPTLRCGAPVSVPGVRVEISSARAYRRSGLFEVELLPQLVLGCDSLCFRLTSGTAAAWSLVCRRWANAIAFLDPVPPVLCWWLVAERRRGSFR</sequence>
<gene>
    <name evidence="2" type="ORF">MP_TR10133_c2_g1_i1_g.30805</name>
</gene>
<accession>A0A1J3K2T4</accession>
<feature type="region of interest" description="Disordered" evidence="1">
    <location>
        <begin position="1"/>
        <end position="26"/>
    </location>
</feature>
<reference evidence="2" key="1">
    <citation type="submission" date="2016-07" db="EMBL/GenBank/DDBJ databases">
        <title>De novo transcriptome assembly of four accessions of the metal hyperaccumulator plant Noccaea caerulescens.</title>
        <authorList>
            <person name="Blande D."/>
            <person name="Halimaa P."/>
            <person name="Tervahauta A.I."/>
            <person name="Aarts M.G."/>
            <person name="Karenlampi S.O."/>
        </authorList>
    </citation>
    <scope>NUCLEOTIDE SEQUENCE</scope>
</reference>
<evidence type="ECO:0000313" key="2">
    <source>
        <dbReference type="EMBL" id="JAU98962.1"/>
    </source>
</evidence>
<protein>
    <submittedName>
        <fullName evidence="2">Uncharacterized protein</fullName>
    </submittedName>
</protein>
<organism evidence="2">
    <name type="scientific">Noccaea caerulescens</name>
    <name type="common">Alpine penny-cress</name>
    <name type="synonym">Thlaspi caerulescens</name>
    <dbReference type="NCBI Taxonomy" id="107243"/>
    <lineage>
        <taxon>Eukaryota</taxon>
        <taxon>Viridiplantae</taxon>
        <taxon>Streptophyta</taxon>
        <taxon>Embryophyta</taxon>
        <taxon>Tracheophyta</taxon>
        <taxon>Spermatophyta</taxon>
        <taxon>Magnoliopsida</taxon>
        <taxon>eudicotyledons</taxon>
        <taxon>Gunneridae</taxon>
        <taxon>Pentapetalae</taxon>
        <taxon>rosids</taxon>
        <taxon>malvids</taxon>
        <taxon>Brassicales</taxon>
        <taxon>Brassicaceae</taxon>
        <taxon>Coluteocarpeae</taxon>
        <taxon>Noccaea</taxon>
    </lineage>
</organism>
<dbReference type="AlphaFoldDB" id="A0A1J3K2T4"/>
<evidence type="ECO:0000256" key="1">
    <source>
        <dbReference type="SAM" id="MobiDB-lite"/>
    </source>
</evidence>
<proteinExistence type="predicted"/>
<dbReference type="EMBL" id="GEVM01006976">
    <property type="protein sequence ID" value="JAU98962.1"/>
    <property type="molecule type" value="Transcribed_RNA"/>
</dbReference>